<evidence type="ECO:0000313" key="9">
    <source>
        <dbReference type="Proteomes" id="UP000887568"/>
    </source>
</evidence>
<dbReference type="EnsemblMetazoa" id="XM_038220233.1">
    <property type="protein sequence ID" value="XP_038076161.1"/>
    <property type="gene ID" value="LOC119744353"/>
</dbReference>
<proteinExistence type="predicted"/>
<feature type="compositionally biased region" description="Basic and acidic residues" evidence="3">
    <location>
        <begin position="1165"/>
        <end position="1189"/>
    </location>
</feature>
<evidence type="ECO:0000259" key="6">
    <source>
        <dbReference type="PROSITE" id="PS50106"/>
    </source>
</evidence>
<feature type="compositionally biased region" description="Basic residues" evidence="3">
    <location>
        <begin position="428"/>
        <end position="439"/>
    </location>
</feature>
<feature type="compositionally biased region" description="Polar residues" evidence="3">
    <location>
        <begin position="1142"/>
        <end position="1153"/>
    </location>
</feature>
<dbReference type="InterPro" id="IPR035899">
    <property type="entry name" value="DBL_dom_sf"/>
</dbReference>
<dbReference type="RefSeq" id="XP_038076160.1">
    <property type="nucleotide sequence ID" value="XM_038220232.1"/>
</dbReference>
<dbReference type="InterPro" id="IPR001849">
    <property type="entry name" value="PH_domain"/>
</dbReference>
<feature type="region of interest" description="Disordered" evidence="3">
    <location>
        <begin position="825"/>
        <end position="912"/>
    </location>
</feature>
<dbReference type="SMART" id="SM00228">
    <property type="entry name" value="PDZ"/>
    <property type="match status" value="1"/>
</dbReference>
<dbReference type="InterPro" id="IPR003116">
    <property type="entry name" value="RBD_dom"/>
</dbReference>
<dbReference type="Gene3D" id="6.10.140.680">
    <property type="match status" value="1"/>
</dbReference>
<dbReference type="InterPro" id="IPR055230">
    <property type="entry name" value="PH_Tiam1/2"/>
</dbReference>
<dbReference type="SUPFAM" id="SSF50729">
    <property type="entry name" value="PH domain-like"/>
    <property type="match status" value="3"/>
</dbReference>
<dbReference type="Gene3D" id="3.10.20.90">
    <property type="entry name" value="Phosphatidylinositol 3-kinase Catalytic Subunit, Chain A, domain 1"/>
    <property type="match status" value="1"/>
</dbReference>
<feature type="domain" description="PH" evidence="4">
    <location>
        <begin position="586"/>
        <end position="699"/>
    </location>
</feature>
<feature type="domain" description="RBD" evidence="7">
    <location>
        <begin position="922"/>
        <end position="993"/>
    </location>
</feature>
<feature type="compositionally biased region" description="Polar residues" evidence="3">
    <location>
        <begin position="1702"/>
        <end position="1734"/>
    </location>
</feature>
<dbReference type="PANTHER" id="PTHR46001">
    <property type="entry name" value="TIAM (MAMMALIAN TUMOR INVASION AND METASTASIS FACTOR) HOMOLOG"/>
    <property type="match status" value="1"/>
</dbReference>
<dbReference type="SUPFAM" id="SSF50156">
    <property type="entry name" value="PDZ domain-like"/>
    <property type="match status" value="1"/>
</dbReference>
<evidence type="ECO:0000259" key="7">
    <source>
        <dbReference type="PROSITE" id="PS50898"/>
    </source>
</evidence>
<evidence type="ECO:0000256" key="2">
    <source>
        <dbReference type="ARBA" id="ARBA00022737"/>
    </source>
</evidence>
<feature type="region of interest" description="Disordered" evidence="3">
    <location>
        <begin position="1206"/>
        <end position="1227"/>
    </location>
</feature>
<reference evidence="8" key="1">
    <citation type="submission" date="2022-11" db="UniProtKB">
        <authorList>
            <consortium name="EnsemblMetazoa"/>
        </authorList>
    </citation>
    <scope>IDENTIFICATION</scope>
</reference>
<dbReference type="Gene3D" id="2.30.42.10">
    <property type="match status" value="1"/>
</dbReference>
<feature type="compositionally biased region" description="Low complexity" evidence="3">
    <location>
        <begin position="411"/>
        <end position="427"/>
    </location>
</feature>
<dbReference type="Pfam" id="PF00568">
    <property type="entry name" value="WH1"/>
    <property type="match status" value="1"/>
</dbReference>
<dbReference type="Proteomes" id="UP000887568">
    <property type="component" value="Unplaced"/>
</dbReference>
<feature type="region of interest" description="Disordered" evidence="3">
    <location>
        <begin position="308"/>
        <end position="450"/>
    </location>
</feature>
<evidence type="ECO:0000259" key="5">
    <source>
        <dbReference type="PROSITE" id="PS50010"/>
    </source>
</evidence>
<dbReference type="OrthoDB" id="8059989at2759"/>
<name>A0A914BJR7_PATMI</name>
<dbReference type="Pfam" id="PF00621">
    <property type="entry name" value="RhoGEF"/>
    <property type="match status" value="1"/>
</dbReference>
<dbReference type="Pfam" id="PF02196">
    <property type="entry name" value="RBD"/>
    <property type="match status" value="1"/>
</dbReference>
<dbReference type="InterPro" id="IPR000219">
    <property type="entry name" value="DH_dom"/>
</dbReference>
<dbReference type="PROSITE" id="PS50106">
    <property type="entry name" value="PDZ"/>
    <property type="match status" value="1"/>
</dbReference>
<dbReference type="Pfam" id="PF18385">
    <property type="entry name" value="Tiam_CC_Ex"/>
    <property type="match status" value="1"/>
</dbReference>
<dbReference type="InterPro" id="IPR040655">
    <property type="entry name" value="TIAM1_CC-Ex"/>
</dbReference>
<dbReference type="CDD" id="cd00160">
    <property type="entry name" value="RhoGEF"/>
    <property type="match status" value="1"/>
</dbReference>
<keyword evidence="2" id="KW-0677">Repeat</keyword>
<dbReference type="PROSITE" id="PS50010">
    <property type="entry name" value="DH_2"/>
    <property type="match status" value="1"/>
</dbReference>
<sequence length="1867" mass="209389">MATDGKHKPKMWNKLKDAVNRNGLVRRISIRKSSRVRKYGEEGEDNEEGVNDYLRSRHYALPVRIILLAQVYSLFIDGEQQRWEKIVDEVVRICVTLEQESPKYVYHISTVDADLQGVLDTYICVPGAQLVRCTSSFVQWKDSEQGGAWGLNFISDDAADKFIALCSPSDNPKLKRSNSSVCLETFDLPDPASEYRDEDNKTPTGPIPVASCDIGDVVIDGLAFAGEPSEMTTETGLERTDRQKQINIPISGGVRRMLSSRSNGRDIKYATYSSSRRSIFAESLYDNLSDEENVLDEDFLSNKNAGKWSYADNHVTNGSRKTVPGDFPTQSEDSVTPTPVKRTKSREAEAISSGKSSRESTPRHKPKIVINHTTHKKVDSAVSLDLPSPPEKLNSITSDNWEAGEGGLRPRSNTATSRTSSNGSSRGSTKRRGSRKSKIKSLIVGSTTDPLSDVENAQEHLAQTHSLLQAYELHMQNMNDKDDYDSANADLEAFSPRPPSTRRSSSFKRNNLRTGVGGSEGGSSCIMGELGTLTSSEGHYSQGTDDDFLDIENLALKDDDVDDDDSDSHSFSSLHSQASTYTQRGAIRKAGWLQCKSLLVQKKKRVERATSRKWKEYWVCLKGTMLLFYHCENKTAPDENIEPKHILVVEGGIAQAIPEHPKRDNIFCLSTAFGDAYLLQSQSQIELENWITGIHSACASALARQHGKDDTIRLLKSEIHKRESKVESETKMKKMAELQLSVVTQAKNRQAIVNQIAQWDQNLERFHLELYRLRCYMASLQGSELPNPKTLLACVSKPTKHTLAKLDFFSVSSFHALVSARNPMGLQGRFSKPRSKKQKGLFGTLKRSSKGATALAADAARLAESHDKTTAPPAQFEESDQKQLENDDEKSKTTPISQMFEKQMQEERSKDKTLSEELIEGALVKVLLPDNQSTMVTLRPGMTVQDLLISSCVNRQMDYHNYYVKFNQAMRFGAEFKIPDKNAILEKEKFDEIEICTKCIHQVELYQFNENMDFGFTVEAELGDDAEREDQLCVFISEIEKGGLAYHQDLHVGDELLCIQGRVVCDLDMLFIENLLQTSFSVMLTVRSSRTVFAQTQAMLDTNKYIDQLTCPPPPSQNRLTDDMIDLLIIPAPNSYEESDVSDTSLISTSNGPSPLRYMYDPVEEERQSQERAKQEEAQRAQDSVKHPKQIEQLLKGVEQITDFCRTMDPPGREEEEGRGGAEEREGEGRLIDDATILLQSAQKLRKVILELQDTERAYVKDLNLLVTRYLEPLQSEAFLTADEIDALFGNIKEIIKFQTVFLKGIEDSTDVPEYDSFSNPAQFKRILFSLGGAFLYYMDHFKLYSSFCACHSRSQKILDPARGNKALMEFLEARNPKNQHSSSLASYLIKPIQRVLKYPLLLHEMRSQLDNNSEEHYHLSQAHKGMSQVAGHINDMMRVHEEYGDVFDGLVSEQYHVKKELVGTKVADLAMDDLVLYNSALWLNSQDDLGKVKRGKDPEVIVFVFRPAVVIICKEKTKKNRKSSMKGNSQLTEDVIRFKWMIPVSTMQVKDASINDSDYLSLWELSHTKSEGKSEKFFQFSCSTSELKSLFVKTIKQIIRDHKYNKNTTTSGKFTLGRPKNYTPFSGKRFEGLSQPKRTLRKSLQLGESGRTEGSQCSEEHSSGSGSMKGDRSEGDQFDSLETDSNSTGKGVRIIKRRSSLDSGMHSNDSNSLTGSNRDSDPLNTNVNNNVQRMISEDDSAIGSPSCPLTPMSEEGDWTALNNPSPAVLSHQEIRERLAMMELSVASSDDTPKSPESDIASANRTLNMSGGAVSAPTQNRRHKTSQRGSLYDNMRCDSVEEEDEELKDATDTNSNFVTEIPGSCIN</sequence>
<dbReference type="InterPro" id="IPR043537">
    <property type="entry name" value="Tiam1/Tiam2/Sif"/>
</dbReference>
<dbReference type="SMART" id="SM00233">
    <property type="entry name" value="PH"/>
    <property type="match status" value="2"/>
</dbReference>
<evidence type="ECO:0000256" key="3">
    <source>
        <dbReference type="SAM" id="MobiDB-lite"/>
    </source>
</evidence>
<dbReference type="InterPro" id="IPR001478">
    <property type="entry name" value="PDZ"/>
</dbReference>
<dbReference type="SMART" id="SM00325">
    <property type="entry name" value="RhoGEF"/>
    <property type="match status" value="1"/>
</dbReference>
<feature type="region of interest" description="Disordered" evidence="3">
    <location>
        <begin position="480"/>
        <end position="523"/>
    </location>
</feature>
<dbReference type="OMA" id="FQMPSDN"/>
<dbReference type="PROSITE" id="PS50898">
    <property type="entry name" value="RBD"/>
    <property type="match status" value="1"/>
</dbReference>
<dbReference type="CDD" id="cd00136">
    <property type="entry name" value="PDZ_canonical"/>
    <property type="match status" value="1"/>
</dbReference>
<dbReference type="InterPro" id="IPR011993">
    <property type="entry name" value="PH-like_dom_sf"/>
</dbReference>
<dbReference type="PROSITE" id="PS50003">
    <property type="entry name" value="PH_DOMAIN"/>
    <property type="match status" value="1"/>
</dbReference>
<dbReference type="CDD" id="cd01230">
    <property type="entry name" value="PH1_Tiam1_2"/>
    <property type="match status" value="1"/>
</dbReference>
<dbReference type="Pfam" id="PF00169">
    <property type="entry name" value="PH"/>
    <property type="match status" value="1"/>
</dbReference>
<feature type="region of interest" description="Disordered" evidence="3">
    <location>
        <begin position="1136"/>
        <end position="1189"/>
    </location>
</feature>
<dbReference type="Pfam" id="PF23014">
    <property type="entry name" value="PH_Tiam1"/>
    <property type="match status" value="1"/>
</dbReference>
<dbReference type="PANTHER" id="PTHR46001:SF3">
    <property type="entry name" value="PROTEIN STILL LIFE, ISOFORM SIF TYPE 1"/>
    <property type="match status" value="1"/>
</dbReference>
<dbReference type="SUPFAM" id="SSF48065">
    <property type="entry name" value="DBL homology domain (DH-domain)"/>
    <property type="match status" value="1"/>
</dbReference>
<feature type="compositionally biased region" description="Basic and acidic residues" evidence="3">
    <location>
        <begin position="903"/>
        <end position="912"/>
    </location>
</feature>
<dbReference type="InterPro" id="IPR000697">
    <property type="entry name" value="WH1/EVH1_dom"/>
</dbReference>
<dbReference type="InterPro" id="IPR029071">
    <property type="entry name" value="Ubiquitin-like_domsf"/>
</dbReference>
<dbReference type="GO" id="GO:0007264">
    <property type="term" value="P:small GTPase-mediated signal transduction"/>
    <property type="evidence" value="ECO:0007669"/>
    <property type="project" value="InterPro"/>
</dbReference>
<organism evidence="8 9">
    <name type="scientific">Patiria miniata</name>
    <name type="common">Bat star</name>
    <name type="synonym">Asterina miniata</name>
    <dbReference type="NCBI Taxonomy" id="46514"/>
    <lineage>
        <taxon>Eukaryota</taxon>
        <taxon>Metazoa</taxon>
        <taxon>Echinodermata</taxon>
        <taxon>Eleutherozoa</taxon>
        <taxon>Asterozoa</taxon>
        <taxon>Asteroidea</taxon>
        <taxon>Valvatacea</taxon>
        <taxon>Valvatida</taxon>
        <taxon>Asterinidae</taxon>
        <taxon>Patiria</taxon>
    </lineage>
</organism>
<dbReference type="Gene3D" id="1.20.900.10">
    <property type="entry name" value="Dbl homology (DH) domain"/>
    <property type="match status" value="1"/>
</dbReference>
<dbReference type="GO" id="GO:0005085">
    <property type="term" value="F:guanyl-nucleotide exchange factor activity"/>
    <property type="evidence" value="ECO:0007669"/>
    <property type="project" value="UniProtKB-KW"/>
</dbReference>
<feature type="region of interest" description="Disordered" evidence="3">
    <location>
        <begin position="1805"/>
        <end position="1867"/>
    </location>
</feature>
<feature type="compositionally biased region" description="Basic and acidic residues" evidence="3">
    <location>
        <begin position="1211"/>
        <end position="1227"/>
    </location>
</feature>
<dbReference type="Gene3D" id="2.30.29.30">
    <property type="entry name" value="Pleckstrin-homology domain (PH domain)/Phosphotyrosine-binding domain (PTB)"/>
    <property type="match status" value="3"/>
</dbReference>
<evidence type="ECO:0000256" key="1">
    <source>
        <dbReference type="ARBA" id="ARBA00022658"/>
    </source>
</evidence>
<dbReference type="InterPro" id="IPR036034">
    <property type="entry name" value="PDZ_sf"/>
</dbReference>
<feature type="domain" description="PDZ" evidence="6">
    <location>
        <begin position="1002"/>
        <end position="1064"/>
    </location>
</feature>
<dbReference type="SUPFAM" id="SSF54236">
    <property type="entry name" value="Ubiquitin-like"/>
    <property type="match status" value="1"/>
</dbReference>
<dbReference type="RefSeq" id="XP_038076161.1">
    <property type="nucleotide sequence ID" value="XM_038220233.1"/>
</dbReference>
<feature type="domain" description="DH" evidence="5">
    <location>
        <begin position="1244"/>
        <end position="1437"/>
    </location>
</feature>
<feature type="region of interest" description="Disordered" evidence="3">
    <location>
        <begin position="1609"/>
        <end position="1766"/>
    </location>
</feature>
<dbReference type="EnsemblMetazoa" id="XM_038220232.1">
    <property type="protein sequence ID" value="XP_038076160.1"/>
    <property type="gene ID" value="LOC119744353"/>
</dbReference>
<keyword evidence="9" id="KW-1185">Reference proteome</keyword>
<protein>
    <submittedName>
        <fullName evidence="8">Uncharacterized protein</fullName>
    </submittedName>
</protein>
<evidence type="ECO:0000313" key="8">
    <source>
        <dbReference type="EnsemblMetazoa" id="XP_038076160.1"/>
    </source>
</evidence>
<keyword evidence="1" id="KW-0344">Guanine-nucleotide releasing factor</keyword>
<dbReference type="GeneID" id="119744353"/>
<feature type="compositionally biased region" description="Polar residues" evidence="3">
    <location>
        <begin position="328"/>
        <end position="337"/>
    </location>
</feature>
<evidence type="ECO:0000259" key="4">
    <source>
        <dbReference type="PROSITE" id="PS50003"/>
    </source>
</evidence>
<feature type="compositionally biased region" description="Basic and acidic residues" evidence="3">
    <location>
        <begin position="879"/>
        <end position="892"/>
    </location>
</feature>
<accession>A0A914BJR7</accession>